<feature type="transmembrane region" description="Helical" evidence="8">
    <location>
        <begin position="312"/>
        <end position="331"/>
    </location>
</feature>
<evidence type="ECO:0000256" key="8">
    <source>
        <dbReference type="SAM" id="Phobius"/>
    </source>
</evidence>
<evidence type="ECO:0000256" key="5">
    <source>
        <dbReference type="ARBA" id="ARBA00022692"/>
    </source>
</evidence>
<evidence type="ECO:0000256" key="6">
    <source>
        <dbReference type="ARBA" id="ARBA00022989"/>
    </source>
</evidence>
<dbReference type="RefSeq" id="WP_136959995.1">
    <property type="nucleotide sequence ID" value="NZ_CP039690.1"/>
</dbReference>
<keyword evidence="3" id="KW-0813">Transport</keyword>
<dbReference type="InterPro" id="IPR037294">
    <property type="entry name" value="ABC_BtuC-like"/>
</dbReference>
<evidence type="ECO:0000256" key="4">
    <source>
        <dbReference type="ARBA" id="ARBA00022475"/>
    </source>
</evidence>
<proteinExistence type="inferred from homology"/>
<keyword evidence="10" id="KW-1185">Reference proteome</keyword>
<dbReference type="EMBL" id="CP039690">
    <property type="protein sequence ID" value="QCI64542.1"/>
    <property type="molecule type" value="Genomic_DNA"/>
</dbReference>
<feature type="transmembrane region" description="Helical" evidence="8">
    <location>
        <begin position="393"/>
        <end position="414"/>
    </location>
</feature>
<dbReference type="Pfam" id="PF01032">
    <property type="entry name" value="FecCD"/>
    <property type="match status" value="2"/>
</dbReference>
<feature type="transmembrane region" description="Helical" evidence="8">
    <location>
        <begin position="641"/>
        <end position="658"/>
    </location>
</feature>
<feature type="transmembrane region" description="Helical" evidence="8">
    <location>
        <begin position="149"/>
        <end position="170"/>
    </location>
</feature>
<feature type="transmembrane region" description="Helical" evidence="8">
    <location>
        <begin position="279"/>
        <end position="300"/>
    </location>
</feature>
<comment type="similarity">
    <text evidence="2">Belongs to the binding-protein-dependent transport system permease family. FecCD subfamily.</text>
</comment>
<dbReference type="Proteomes" id="UP000298781">
    <property type="component" value="Chromosome"/>
</dbReference>
<keyword evidence="5 8" id="KW-0812">Transmembrane</keyword>
<feature type="transmembrane region" description="Helical" evidence="8">
    <location>
        <begin position="92"/>
        <end position="115"/>
    </location>
</feature>
<keyword evidence="7 8" id="KW-0472">Membrane</keyword>
<feature type="transmembrane region" description="Helical" evidence="8">
    <location>
        <begin position="190"/>
        <end position="214"/>
    </location>
</feature>
<dbReference type="GO" id="GO:0022857">
    <property type="term" value="F:transmembrane transporter activity"/>
    <property type="evidence" value="ECO:0007669"/>
    <property type="project" value="InterPro"/>
</dbReference>
<feature type="transmembrane region" description="Helical" evidence="8">
    <location>
        <begin position="426"/>
        <end position="446"/>
    </location>
</feature>
<reference evidence="9 10" key="1">
    <citation type="submission" date="2019-04" db="EMBL/GenBank/DDBJ databases">
        <title>Phreatobacter aquaticus sp. nov.</title>
        <authorList>
            <person name="Choi A."/>
        </authorList>
    </citation>
    <scope>NUCLEOTIDE SEQUENCE [LARGE SCALE GENOMIC DNA]</scope>
    <source>
        <strain evidence="9 10">KCTC 52518</strain>
    </source>
</reference>
<evidence type="ECO:0000256" key="1">
    <source>
        <dbReference type="ARBA" id="ARBA00004651"/>
    </source>
</evidence>
<dbReference type="NCBIfam" id="NF007866">
    <property type="entry name" value="PRK10577.1-2"/>
    <property type="match status" value="1"/>
</dbReference>
<keyword evidence="6 8" id="KW-1133">Transmembrane helix</keyword>
<gene>
    <name evidence="9" type="primary">fhuB</name>
    <name evidence="9" type="ORF">E8M01_10045</name>
</gene>
<feature type="transmembrane region" description="Helical" evidence="8">
    <location>
        <begin position="226"/>
        <end position="247"/>
    </location>
</feature>
<dbReference type="OrthoDB" id="9811975at2"/>
<accession>A0A4D7B8Z1</accession>
<protein>
    <submittedName>
        <fullName evidence="9">Fe(3+)-hydroxamate ABC transporter permease FhuB</fullName>
    </submittedName>
</protein>
<evidence type="ECO:0000256" key="7">
    <source>
        <dbReference type="ARBA" id="ARBA00023136"/>
    </source>
</evidence>
<evidence type="ECO:0000313" key="10">
    <source>
        <dbReference type="Proteomes" id="UP000298781"/>
    </source>
</evidence>
<organism evidence="9 10">
    <name type="scientific">Phreatobacter stygius</name>
    <dbReference type="NCBI Taxonomy" id="1940610"/>
    <lineage>
        <taxon>Bacteria</taxon>
        <taxon>Pseudomonadati</taxon>
        <taxon>Pseudomonadota</taxon>
        <taxon>Alphaproteobacteria</taxon>
        <taxon>Hyphomicrobiales</taxon>
        <taxon>Phreatobacteraceae</taxon>
        <taxon>Phreatobacter</taxon>
    </lineage>
</organism>
<feature type="transmembrane region" description="Helical" evidence="8">
    <location>
        <begin position="608"/>
        <end position="629"/>
    </location>
</feature>
<sequence length="663" mass="67090">MAEAVPSSRLIVLSLATGAVALGLGLVTLSRQSPAALWLQAFLSPDGQDISQLLVQFSWLPRLVTSLLAGAALALAGTLFQQILRNPLASPTTLGVAAGANLALAATTLAAPHLLDQGREAIALAGGLAAVALVFALSRRSGLSPVTTILNGLLVSLYAGAIGAMLFLLKDRYLVSLFIWGNGALEQQDWSAVSLLAPRLVLAMAAAILMIRPLTLLGLDDASARGLGLTLTMARLAGLVIAVAITASVVSTVGVIGFVGLAAPAIVGLAGARRFGQRLIWASVFGALLLCATDQMVIILGDELGTTIPTGAVTALFGAPLLIWLVPRVRLAPEPPRAEIGAGLRLARSGPLVLGLVALAVIGLAVSTGFGRGMDGWSLGLGRNADLMLAWRLPRAGAALAAGMMLAAAGVLIQRLTGNVMASPEMLGISAGAALGFVVGLFGLGLTGRGGQFAAAALGAGVALAVILALARRAQFSPERTLLTGVALGGLFDAVVAAAAAAGDPRAALLAVWLSGSTYGIDGATAGLALGSAIVLIAAAALTARWLAILPIGPVFAQSIGVGIKDSRFALLVFAALLTSAGSMIVGTLSFVGLMAPHLARRLGLERALPHLIGSAALGGLIMLSADWLGRVALFPRQLPAGLVATLIGVPLLFWFLSRRKAV</sequence>
<feature type="transmembrane region" description="Helical" evidence="8">
    <location>
        <begin position="452"/>
        <end position="470"/>
    </location>
</feature>
<feature type="transmembrane region" description="Helical" evidence="8">
    <location>
        <begin position="569"/>
        <end position="596"/>
    </location>
</feature>
<evidence type="ECO:0000256" key="2">
    <source>
        <dbReference type="ARBA" id="ARBA00007935"/>
    </source>
</evidence>
<feature type="transmembrane region" description="Helical" evidence="8">
    <location>
        <begin position="59"/>
        <end position="80"/>
    </location>
</feature>
<keyword evidence="4" id="KW-1003">Cell membrane</keyword>
<feature type="transmembrane region" description="Helical" evidence="8">
    <location>
        <begin position="121"/>
        <end position="137"/>
    </location>
</feature>
<feature type="transmembrane region" description="Helical" evidence="8">
    <location>
        <begin position="482"/>
        <end position="503"/>
    </location>
</feature>
<dbReference type="AlphaFoldDB" id="A0A4D7B8Z1"/>
<dbReference type="PANTHER" id="PTHR30472:SF37">
    <property type="entry name" value="FE(3+) DICITRATE TRANSPORT SYSTEM PERMEASE PROTEIN FECD-RELATED"/>
    <property type="match status" value="1"/>
</dbReference>
<dbReference type="PANTHER" id="PTHR30472">
    <property type="entry name" value="FERRIC ENTEROBACTIN TRANSPORT SYSTEM PERMEASE PROTEIN"/>
    <property type="match status" value="1"/>
</dbReference>
<dbReference type="CDD" id="cd06550">
    <property type="entry name" value="TM_ABC_iron-siderophores_like"/>
    <property type="match status" value="2"/>
</dbReference>
<feature type="transmembrane region" description="Helical" evidence="8">
    <location>
        <begin position="352"/>
        <end position="373"/>
    </location>
</feature>
<name>A0A4D7B8Z1_9HYPH</name>
<feature type="transmembrane region" description="Helical" evidence="8">
    <location>
        <begin position="253"/>
        <end position="272"/>
    </location>
</feature>
<dbReference type="KEGG" id="pstg:E8M01_10045"/>
<dbReference type="Gene3D" id="1.10.3470.10">
    <property type="entry name" value="ABC transporter involved in vitamin B12 uptake, BtuC"/>
    <property type="match status" value="2"/>
</dbReference>
<evidence type="ECO:0000313" key="9">
    <source>
        <dbReference type="EMBL" id="QCI64542.1"/>
    </source>
</evidence>
<dbReference type="SUPFAM" id="SSF81345">
    <property type="entry name" value="ABC transporter involved in vitamin B12 uptake, BtuC"/>
    <property type="match status" value="2"/>
</dbReference>
<dbReference type="InterPro" id="IPR000522">
    <property type="entry name" value="ABC_transptr_permease_BtuC"/>
</dbReference>
<dbReference type="GO" id="GO:0033214">
    <property type="term" value="P:siderophore-iron import into cell"/>
    <property type="evidence" value="ECO:0007669"/>
    <property type="project" value="TreeGrafter"/>
</dbReference>
<evidence type="ECO:0000256" key="3">
    <source>
        <dbReference type="ARBA" id="ARBA00022448"/>
    </source>
</evidence>
<dbReference type="GO" id="GO:0005886">
    <property type="term" value="C:plasma membrane"/>
    <property type="evidence" value="ECO:0007669"/>
    <property type="project" value="UniProtKB-SubCell"/>
</dbReference>
<comment type="subcellular location">
    <subcellularLocation>
        <location evidence="1">Cell membrane</location>
        <topology evidence="1">Multi-pass membrane protein</topology>
    </subcellularLocation>
</comment>
<feature type="transmembrane region" description="Helical" evidence="8">
    <location>
        <begin position="523"/>
        <end position="548"/>
    </location>
</feature>